<reference evidence="1 2" key="1">
    <citation type="submission" date="2017-11" db="EMBL/GenBank/DDBJ databases">
        <title>De novo assembly and phasing of dikaryotic genomes from two isolates of Puccinia coronata f. sp. avenae, the causal agent of oat crown rust.</title>
        <authorList>
            <person name="Miller M.E."/>
            <person name="Zhang Y."/>
            <person name="Omidvar V."/>
            <person name="Sperschneider J."/>
            <person name="Schwessinger B."/>
            <person name="Raley C."/>
            <person name="Palmer J.M."/>
            <person name="Garnica D."/>
            <person name="Upadhyaya N."/>
            <person name="Rathjen J."/>
            <person name="Taylor J.M."/>
            <person name="Park R.F."/>
            <person name="Dodds P.N."/>
            <person name="Hirsch C.D."/>
            <person name="Kianian S.F."/>
            <person name="Figueroa M."/>
        </authorList>
    </citation>
    <scope>NUCLEOTIDE SEQUENCE [LARGE SCALE GENOMIC DNA]</scope>
    <source>
        <strain evidence="1">12SD80</strain>
    </source>
</reference>
<name>A0A2N5RXQ0_9BASI</name>
<evidence type="ECO:0000313" key="1">
    <source>
        <dbReference type="EMBL" id="PLW05771.1"/>
    </source>
</evidence>
<protein>
    <submittedName>
        <fullName evidence="1">Uncharacterized protein</fullName>
    </submittedName>
</protein>
<organism evidence="1 2">
    <name type="scientific">Puccinia coronata f. sp. avenae</name>
    <dbReference type="NCBI Taxonomy" id="200324"/>
    <lineage>
        <taxon>Eukaryota</taxon>
        <taxon>Fungi</taxon>
        <taxon>Dikarya</taxon>
        <taxon>Basidiomycota</taxon>
        <taxon>Pucciniomycotina</taxon>
        <taxon>Pucciniomycetes</taxon>
        <taxon>Pucciniales</taxon>
        <taxon>Pucciniaceae</taxon>
        <taxon>Puccinia</taxon>
    </lineage>
</organism>
<evidence type="ECO:0000313" key="2">
    <source>
        <dbReference type="Proteomes" id="UP000235392"/>
    </source>
</evidence>
<proteinExistence type="predicted"/>
<dbReference type="EMBL" id="PGCI01001294">
    <property type="protein sequence ID" value="PLW05771.1"/>
    <property type="molecule type" value="Genomic_DNA"/>
</dbReference>
<sequence length="84" mass="9337">MAFIHNLSSMVVRPTSSQSVVLPMLRQVICLCPPFNRCISPPADCTSQLLNPFPTVASVQAHVTSSFTYLLFDVQEGSLWLAYY</sequence>
<dbReference type="AlphaFoldDB" id="A0A2N5RXQ0"/>
<dbReference type="Proteomes" id="UP000235392">
    <property type="component" value="Unassembled WGS sequence"/>
</dbReference>
<comment type="caution">
    <text evidence="1">The sequence shown here is derived from an EMBL/GenBank/DDBJ whole genome shotgun (WGS) entry which is preliminary data.</text>
</comment>
<gene>
    <name evidence="1" type="ORF">PCASD_26870</name>
</gene>
<accession>A0A2N5RXQ0</accession>